<gene>
    <name evidence="1" type="ORF">E4188_22290</name>
</gene>
<reference evidence="1 2" key="1">
    <citation type="submission" date="2019-03" db="EMBL/GenBank/DDBJ databases">
        <title>Novel transposon Tn6433 accelerates the dissemination of tet(E) in Aeromonas from aerobic biofilm under oxytetracycline stress.</title>
        <authorList>
            <person name="Shi Y."/>
            <person name="Tian Z."/>
            <person name="Zhang Y."/>
            <person name="Zhang H."/>
            <person name="Yang M."/>
        </authorList>
    </citation>
    <scope>NUCLEOTIDE SEQUENCE [LARGE SCALE GENOMIC DNA]</scope>
    <source>
        <strain evidence="1 2">R50-22</strain>
        <plasmid evidence="2">paeme5</plasmid>
    </source>
</reference>
<evidence type="ECO:0000313" key="2">
    <source>
        <dbReference type="Proteomes" id="UP000502657"/>
    </source>
</evidence>
<sequence length="239" mass="26044">MNHFQSYAIGSTNELICEGATENVDHFMINLVKKIVSAAQAPSGVIVLCDEKAAFMLRHYQIGEQHHISIKHMAAPACENERAEKLAALYRSAEEANLRGSYTLSNKLLNDATALVNTPVVHQEAKTMAKQATRLIAHGVEAVCNMKAKMHSCADLLAMEQVEVMATLANIEGDMLALYHLHNLGLFGETFEGKVILLGTQVANLVIGTPCRHTPIASEVITLGERLFGALWVDALLRA</sequence>
<evidence type="ECO:0000313" key="1">
    <source>
        <dbReference type="EMBL" id="QJT41232.1"/>
    </source>
</evidence>
<protein>
    <submittedName>
        <fullName evidence="1">Uncharacterized protein</fullName>
    </submittedName>
</protein>
<name>A0ABX6P052_AERME</name>
<dbReference type="EMBL" id="CP038449">
    <property type="protein sequence ID" value="QJT41232.1"/>
    <property type="molecule type" value="Genomic_DNA"/>
</dbReference>
<geneLocation type="plasmid" evidence="2">
    <name>paeme5</name>
</geneLocation>
<dbReference type="RefSeq" id="WP_171270044.1">
    <property type="nucleotide sequence ID" value="NZ_CP038446.1"/>
</dbReference>
<accession>A0ABX6P052</accession>
<keyword evidence="1" id="KW-0614">Plasmid</keyword>
<organism evidence="1 2">
    <name type="scientific">Aeromonas media</name>
    <dbReference type="NCBI Taxonomy" id="651"/>
    <lineage>
        <taxon>Bacteria</taxon>
        <taxon>Pseudomonadati</taxon>
        <taxon>Pseudomonadota</taxon>
        <taxon>Gammaproteobacteria</taxon>
        <taxon>Aeromonadales</taxon>
        <taxon>Aeromonadaceae</taxon>
        <taxon>Aeromonas</taxon>
    </lineage>
</organism>
<proteinExistence type="predicted"/>
<keyword evidence="2" id="KW-1185">Reference proteome</keyword>
<dbReference type="Proteomes" id="UP000502657">
    <property type="component" value="Plasmid pAeme5"/>
</dbReference>